<dbReference type="PROSITE" id="PS51272">
    <property type="entry name" value="SLH"/>
    <property type="match status" value="2"/>
</dbReference>
<feature type="domain" description="SLH" evidence="2">
    <location>
        <begin position="21"/>
        <end position="84"/>
    </location>
</feature>
<feature type="signal peptide" evidence="1">
    <location>
        <begin position="1"/>
        <end position="25"/>
    </location>
</feature>
<gene>
    <name evidence="3" type="ORF">ACFQWB_10635</name>
</gene>
<evidence type="ECO:0000259" key="2">
    <source>
        <dbReference type="PROSITE" id="PS51272"/>
    </source>
</evidence>
<keyword evidence="4" id="KW-1185">Reference proteome</keyword>
<comment type="caution">
    <text evidence="3">The sequence shown here is derived from an EMBL/GenBank/DDBJ whole genome shotgun (WGS) entry which is preliminary data.</text>
</comment>
<protein>
    <submittedName>
        <fullName evidence="3">S-layer homology domain-containing protein</fullName>
    </submittedName>
</protein>
<sequence>MNKKAGMLTSILLSAGLVFSGSAAAFDDVKGLPGEKKLLELKQRGLINGVTDHQFAPKSKLTAAQGVHLLVKAFDLSLAGFTFVKQPQASDSFDYVANDAWYAEDFVIAALNGVPIPRDIDPTAELTREQFAEWLIAAVDTKGKYAFPMIYMTIADEKDVTPEKMNAIQKLLITKIGKVDEDGRFRPKEAITRAEAAVWVHDAIRFVEKRQQQPVKQYEVSVKTEAVTKDVNKVVLSADLPNPGYGLRIESVRFTVDNVAVIGYRVIEPDPDKMYPQVITKAEAVTYVDARYKLETVQLN</sequence>
<dbReference type="InterPro" id="IPR001119">
    <property type="entry name" value="SLH_dom"/>
</dbReference>
<evidence type="ECO:0000256" key="1">
    <source>
        <dbReference type="SAM" id="SignalP"/>
    </source>
</evidence>
<dbReference type="EMBL" id="JBHTGQ010000023">
    <property type="protein sequence ID" value="MFC7750382.1"/>
    <property type="molecule type" value="Genomic_DNA"/>
</dbReference>
<evidence type="ECO:0000313" key="4">
    <source>
        <dbReference type="Proteomes" id="UP001596528"/>
    </source>
</evidence>
<feature type="domain" description="SLH" evidence="2">
    <location>
        <begin position="151"/>
        <end position="214"/>
    </location>
</feature>
<proteinExistence type="predicted"/>
<organism evidence="3 4">
    <name type="scientific">Paenibacillus thermoaerophilus</name>
    <dbReference type="NCBI Taxonomy" id="1215385"/>
    <lineage>
        <taxon>Bacteria</taxon>
        <taxon>Bacillati</taxon>
        <taxon>Bacillota</taxon>
        <taxon>Bacilli</taxon>
        <taxon>Bacillales</taxon>
        <taxon>Paenibacillaceae</taxon>
        <taxon>Paenibacillus</taxon>
    </lineage>
</organism>
<evidence type="ECO:0000313" key="3">
    <source>
        <dbReference type="EMBL" id="MFC7750382.1"/>
    </source>
</evidence>
<name>A0ABW2V2L1_9BACL</name>
<reference evidence="4" key="1">
    <citation type="journal article" date="2019" name="Int. J. Syst. Evol. Microbiol.">
        <title>The Global Catalogue of Microorganisms (GCM) 10K type strain sequencing project: providing services to taxonomists for standard genome sequencing and annotation.</title>
        <authorList>
            <consortium name="The Broad Institute Genomics Platform"/>
            <consortium name="The Broad Institute Genome Sequencing Center for Infectious Disease"/>
            <person name="Wu L."/>
            <person name="Ma J."/>
        </authorList>
    </citation>
    <scope>NUCLEOTIDE SEQUENCE [LARGE SCALE GENOMIC DNA]</scope>
    <source>
        <strain evidence="4">JCM 18657</strain>
    </source>
</reference>
<dbReference type="Pfam" id="PF00395">
    <property type="entry name" value="SLH"/>
    <property type="match status" value="1"/>
</dbReference>
<accession>A0ABW2V2L1</accession>
<feature type="chain" id="PRO_5045142970" evidence="1">
    <location>
        <begin position="26"/>
        <end position="300"/>
    </location>
</feature>
<dbReference type="Proteomes" id="UP001596528">
    <property type="component" value="Unassembled WGS sequence"/>
</dbReference>
<dbReference type="RefSeq" id="WP_170209395.1">
    <property type="nucleotide sequence ID" value="NZ_JBHTGQ010000023.1"/>
</dbReference>
<keyword evidence="1" id="KW-0732">Signal</keyword>